<dbReference type="Proteomes" id="UP000184031">
    <property type="component" value="Unassembled WGS sequence"/>
</dbReference>
<dbReference type="AlphaFoldDB" id="A0A1M6X8J3"/>
<protein>
    <submittedName>
        <fullName evidence="2">Uncharacterized conserved protein YeaO, DUF488 family</fullName>
    </submittedName>
</protein>
<evidence type="ECO:0000313" key="2">
    <source>
        <dbReference type="EMBL" id="SHL02297.1"/>
    </source>
</evidence>
<comment type="caution">
    <text evidence="2">The sequence shown here is derived from an EMBL/GenBank/DDBJ whole genome shotgun (WGS) entry which is preliminary data.</text>
</comment>
<dbReference type="Proteomes" id="UP000198940">
    <property type="component" value="Unassembled WGS sequence"/>
</dbReference>
<dbReference type="PANTHER" id="PTHR36849:SF1">
    <property type="entry name" value="CYTOPLASMIC PROTEIN"/>
    <property type="match status" value="1"/>
</dbReference>
<evidence type="ECO:0000313" key="1">
    <source>
        <dbReference type="EMBL" id="SFB96945.1"/>
    </source>
</evidence>
<dbReference type="EMBL" id="FRAT01000006">
    <property type="protein sequence ID" value="SHL02297.1"/>
    <property type="molecule type" value="Genomic_DNA"/>
</dbReference>
<dbReference type="OrthoDB" id="9790745at2"/>
<accession>A0A1M6X8J3</accession>
<dbReference type="RefSeq" id="WP_072880248.1">
    <property type="nucleotide sequence ID" value="NZ_FOKU01000004.1"/>
</dbReference>
<evidence type="ECO:0000313" key="3">
    <source>
        <dbReference type="Proteomes" id="UP000184031"/>
    </source>
</evidence>
<gene>
    <name evidence="1" type="ORF">SAMN04487891_104121</name>
    <name evidence="2" type="ORF">SAMN05216293_2481</name>
</gene>
<evidence type="ECO:0000313" key="4">
    <source>
        <dbReference type="Proteomes" id="UP000198940"/>
    </source>
</evidence>
<keyword evidence="4" id="KW-1185">Reference proteome</keyword>
<reference evidence="2 3" key="1">
    <citation type="submission" date="2016-11" db="EMBL/GenBank/DDBJ databases">
        <authorList>
            <person name="Varghese N."/>
            <person name="Submissions S."/>
        </authorList>
    </citation>
    <scope>NUCLEOTIDE SEQUENCE [LARGE SCALE GENOMIC DNA]</scope>
    <source>
        <strain evidence="2 3">CGMCC 1.12174</strain>
        <strain evidence="1 4">DSM 26351</strain>
    </source>
</reference>
<dbReference type="InterPro" id="IPR052552">
    <property type="entry name" value="YeaO-like"/>
</dbReference>
<dbReference type="Pfam" id="PF22752">
    <property type="entry name" value="DUF488-N3i"/>
    <property type="match status" value="1"/>
</dbReference>
<proteinExistence type="predicted"/>
<dbReference type="EMBL" id="FOKU01000004">
    <property type="protein sequence ID" value="SFB96945.1"/>
    <property type="molecule type" value="Genomic_DNA"/>
</dbReference>
<dbReference type="PANTHER" id="PTHR36849">
    <property type="entry name" value="CYTOPLASMIC PROTEIN-RELATED"/>
    <property type="match status" value="1"/>
</dbReference>
<organism evidence="2 3">
    <name type="scientific">Flagellimonas taeanensis</name>
    <dbReference type="NCBI Taxonomy" id="1005926"/>
    <lineage>
        <taxon>Bacteria</taxon>
        <taxon>Pseudomonadati</taxon>
        <taxon>Bacteroidota</taxon>
        <taxon>Flavobacteriia</taxon>
        <taxon>Flavobacteriales</taxon>
        <taxon>Flavobacteriaceae</taxon>
        <taxon>Flagellimonas</taxon>
    </lineage>
</organism>
<dbReference type="STRING" id="1055723.SAMN05216293_2481"/>
<name>A0A1M6X8J3_9FLAO</name>
<sequence>MSKIKIKRIYEASSNKDGYRILVDRIWPRGVSKGKAKIDCWKKEIAPSENLRKWFDHDPDRFWEFAKKYLIELEDKQEVLDEIARKAKKQNVTLLYGAKDTKHNHALVLQCVLEGRVSY</sequence>